<dbReference type="PROSITE" id="PS00433">
    <property type="entry name" value="PHOSPHOFRUCTOKINASE"/>
    <property type="match status" value="1"/>
</dbReference>
<dbReference type="GO" id="GO:0030388">
    <property type="term" value="P:fructose 1,6-bisphosphate metabolic process"/>
    <property type="evidence" value="ECO:0007669"/>
    <property type="project" value="TreeGrafter"/>
</dbReference>
<dbReference type="GO" id="GO:0003872">
    <property type="term" value="F:6-phosphofructokinase activity"/>
    <property type="evidence" value="ECO:0007669"/>
    <property type="project" value="InterPro"/>
</dbReference>
<evidence type="ECO:0000259" key="7">
    <source>
        <dbReference type="Pfam" id="PF00365"/>
    </source>
</evidence>
<dbReference type="GO" id="GO:0042802">
    <property type="term" value="F:identical protein binding"/>
    <property type="evidence" value="ECO:0007669"/>
    <property type="project" value="TreeGrafter"/>
</dbReference>
<dbReference type="PANTHER" id="PTHR13697">
    <property type="entry name" value="PHOSPHOFRUCTOKINASE"/>
    <property type="match status" value="1"/>
</dbReference>
<dbReference type="GO" id="GO:0061621">
    <property type="term" value="P:canonical glycolysis"/>
    <property type="evidence" value="ECO:0007669"/>
    <property type="project" value="TreeGrafter"/>
</dbReference>
<dbReference type="Gene3D" id="3.40.50.450">
    <property type="match status" value="1"/>
</dbReference>
<evidence type="ECO:0000313" key="8">
    <source>
        <dbReference type="EMBL" id="TWS20347.1"/>
    </source>
</evidence>
<dbReference type="Proteomes" id="UP000319375">
    <property type="component" value="Unassembled WGS sequence"/>
</dbReference>
<evidence type="ECO:0000256" key="5">
    <source>
        <dbReference type="ARBA" id="ARBA00022777"/>
    </source>
</evidence>
<keyword evidence="5 8" id="KW-0418">Kinase</keyword>
<evidence type="ECO:0000256" key="2">
    <source>
        <dbReference type="ARBA" id="ARBA00022533"/>
    </source>
</evidence>
<feature type="non-terminal residue" evidence="8">
    <location>
        <position position="1"/>
    </location>
</feature>
<feature type="domain" description="Phosphofructokinase" evidence="7">
    <location>
        <begin position="7"/>
        <end position="54"/>
    </location>
</feature>
<keyword evidence="2" id="KW-0021">Allosteric enzyme</keyword>
<dbReference type="InterPro" id="IPR000023">
    <property type="entry name" value="Phosphofructokinase_dom"/>
</dbReference>
<reference evidence="8 9" key="1">
    <citation type="submission" date="2019-06" db="EMBL/GenBank/DDBJ databases">
        <title>Tsukamurella conjunctivitidis sp. nov., Tsukamurella assacharolytica sp. nov. and Tsukamurella sputae sp. nov. isolated from patients with conjunctivitis, bacteraemia (lymphoma) and respiratory infection (sputum) in Hong Kong.</title>
        <authorList>
            <person name="Teng J.L.L."/>
            <person name="Lee H.H."/>
            <person name="Fong J.Y.H."/>
            <person name="Fok K.M.N."/>
            <person name="Lau S.K.P."/>
            <person name="Woo P.C.Y."/>
        </authorList>
    </citation>
    <scope>NUCLEOTIDE SEQUENCE [LARGE SCALE GENOMIC DNA]</scope>
    <source>
        <strain evidence="8 9">HKU72</strain>
    </source>
</reference>
<dbReference type="InterPro" id="IPR035966">
    <property type="entry name" value="PKF_sf"/>
</dbReference>
<dbReference type="InterPro" id="IPR015912">
    <property type="entry name" value="Phosphofructokinase_CS"/>
</dbReference>
<protein>
    <submittedName>
        <fullName evidence="8">6-phosphofructokinase</fullName>
    </submittedName>
</protein>
<evidence type="ECO:0000256" key="4">
    <source>
        <dbReference type="ARBA" id="ARBA00022723"/>
    </source>
</evidence>
<dbReference type="Pfam" id="PF00365">
    <property type="entry name" value="PFK"/>
    <property type="match status" value="1"/>
</dbReference>
<evidence type="ECO:0000256" key="6">
    <source>
        <dbReference type="ARBA" id="ARBA00022842"/>
    </source>
</evidence>
<evidence type="ECO:0000256" key="1">
    <source>
        <dbReference type="ARBA" id="ARBA00002659"/>
    </source>
</evidence>
<dbReference type="UniPathway" id="UPA00109">
    <property type="reaction ID" value="UER00182"/>
</dbReference>
<keyword evidence="4" id="KW-0479">Metal-binding</keyword>
<gene>
    <name evidence="8" type="ORF">FK530_25355</name>
</gene>
<keyword evidence="6" id="KW-0460">Magnesium</keyword>
<dbReference type="GO" id="GO:0016208">
    <property type="term" value="F:AMP binding"/>
    <property type="evidence" value="ECO:0007669"/>
    <property type="project" value="TreeGrafter"/>
</dbReference>
<dbReference type="GO" id="GO:0006002">
    <property type="term" value="P:fructose 6-phosphate metabolic process"/>
    <property type="evidence" value="ECO:0007669"/>
    <property type="project" value="TreeGrafter"/>
</dbReference>
<dbReference type="PANTHER" id="PTHR13697:SF4">
    <property type="entry name" value="ATP-DEPENDENT 6-PHOSPHOFRUCTOKINASE"/>
    <property type="match status" value="1"/>
</dbReference>
<dbReference type="RefSeq" id="WP_193560377.1">
    <property type="nucleotide sequence ID" value="NZ_VIGX01000270.1"/>
</dbReference>
<dbReference type="Gene3D" id="3.40.50.460">
    <property type="entry name" value="Phosphofructokinase domain"/>
    <property type="match status" value="1"/>
</dbReference>
<dbReference type="EMBL" id="VIGX01000270">
    <property type="protein sequence ID" value="TWS20347.1"/>
    <property type="molecule type" value="Genomic_DNA"/>
</dbReference>
<accession>A0A5C5RB48</accession>
<keyword evidence="3" id="KW-0808">Transferase</keyword>
<organism evidence="8 9">
    <name type="scientific">Tsukamurella conjunctivitidis</name>
    <dbReference type="NCBI Taxonomy" id="2592068"/>
    <lineage>
        <taxon>Bacteria</taxon>
        <taxon>Bacillati</taxon>
        <taxon>Actinomycetota</taxon>
        <taxon>Actinomycetes</taxon>
        <taxon>Mycobacteriales</taxon>
        <taxon>Tsukamurellaceae</taxon>
        <taxon>Tsukamurella</taxon>
    </lineage>
</organism>
<dbReference type="SUPFAM" id="SSF53784">
    <property type="entry name" value="Phosphofructokinase"/>
    <property type="match status" value="1"/>
</dbReference>
<comment type="function">
    <text evidence="1">Catalyzes the phosphorylation of D-fructose 6-phosphate to fructose 1,6-bisphosphate by ATP, the first committing step of glycolysis.</text>
</comment>
<dbReference type="GO" id="GO:0048029">
    <property type="term" value="F:monosaccharide binding"/>
    <property type="evidence" value="ECO:0007669"/>
    <property type="project" value="TreeGrafter"/>
</dbReference>
<keyword evidence="9" id="KW-1185">Reference proteome</keyword>
<dbReference type="AlphaFoldDB" id="A0A5C5RB48"/>
<dbReference type="GO" id="GO:0070095">
    <property type="term" value="F:fructose-6-phosphate binding"/>
    <property type="evidence" value="ECO:0007669"/>
    <property type="project" value="TreeGrafter"/>
</dbReference>
<evidence type="ECO:0000256" key="3">
    <source>
        <dbReference type="ARBA" id="ARBA00022679"/>
    </source>
</evidence>
<evidence type="ECO:0000313" key="9">
    <source>
        <dbReference type="Proteomes" id="UP000319375"/>
    </source>
</evidence>
<sequence>PYYDRDFLATAFEAEGQGLFDVRSAVLGHLQQGGAPSPFDRLLATRLVHSALEVLADQFRAGTDDAVYIGTTSNTTAARPVDRMEDDLDKVNRRPRDQWWMDLRPVLETVSLQNSGNVPTPVSIMDAVDPTE</sequence>
<proteinExistence type="predicted"/>
<dbReference type="GO" id="GO:0005945">
    <property type="term" value="C:6-phosphofructokinase complex"/>
    <property type="evidence" value="ECO:0007669"/>
    <property type="project" value="TreeGrafter"/>
</dbReference>
<name>A0A5C5RB48_9ACTN</name>
<dbReference type="GO" id="GO:0046872">
    <property type="term" value="F:metal ion binding"/>
    <property type="evidence" value="ECO:0007669"/>
    <property type="project" value="UniProtKB-KW"/>
</dbReference>
<comment type="caution">
    <text evidence="8">The sequence shown here is derived from an EMBL/GenBank/DDBJ whole genome shotgun (WGS) entry which is preliminary data.</text>
</comment>
<dbReference type="GO" id="GO:0005524">
    <property type="term" value="F:ATP binding"/>
    <property type="evidence" value="ECO:0007669"/>
    <property type="project" value="TreeGrafter"/>
</dbReference>